<gene>
    <name evidence="1" type="ORF">ACFOEK_19530</name>
</gene>
<evidence type="ECO:0008006" key="3">
    <source>
        <dbReference type="Google" id="ProtNLM"/>
    </source>
</evidence>
<dbReference type="RefSeq" id="WP_386723164.1">
    <property type="nucleotide sequence ID" value="NZ_JBHRSZ010000009.1"/>
</dbReference>
<accession>A0ABV7HHA3</accession>
<keyword evidence="2" id="KW-1185">Reference proteome</keyword>
<sequence length="194" mass="22295">MDKVTEFSIISEDYMRSPSEFQCVDNREFLYSTNNYHPTSALNAIKWEDKNIPSSMVHPIVSIGDLCVSRELAELIMSFDPYGVEVYPASLITKDADVDDRFILAINNIQDVVDFDRSVIETSPYSGELIVHRLFLSAEKIEQIPFEKRIVYRPQNADTVIFFAPEVYDLVKSDPQFALVRKLKKNTSMRAPKM</sequence>
<comment type="caution">
    <text evidence="1">The sequence shown here is derived from an EMBL/GenBank/DDBJ whole genome shotgun (WGS) entry which is preliminary data.</text>
</comment>
<proteinExistence type="predicted"/>
<dbReference type="Proteomes" id="UP001595476">
    <property type="component" value="Unassembled WGS sequence"/>
</dbReference>
<organism evidence="1 2">
    <name type="scientific">Litoribrevibacter euphylliae</name>
    <dbReference type="NCBI Taxonomy" id="1834034"/>
    <lineage>
        <taxon>Bacteria</taxon>
        <taxon>Pseudomonadati</taxon>
        <taxon>Pseudomonadota</taxon>
        <taxon>Gammaproteobacteria</taxon>
        <taxon>Oceanospirillales</taxon>
        <taxon>Oceanospirillaceae</taxon>
        <taxon>Litoribrevibacter</taxon>
    </lineage>
</organism>
<name>A0ABV7HHA3_9GAMM</name>
<dbReference type="EMBL" id="JBHRSZ010000009">
    <property type="protein sequence ID" value="MFC3153240.1"/>
    <property type="molecule type" value="Genomic_DNA"/>
</dbReference>
<protein>
    <recommendedName>
        <fullName evidence="3">RES domain-containing protein</fullName>
    </recommendedName>
</protein>
<evidence type="ECO:0000313" key="2">
    <source>
        <dbReference type="Proteomes" id="UP001595476"/>
    </source>
</evidence>
<evidence type="ECO:0000313" key="1">
    <source>
        <dbReference type="EMBL" id="MFC3153240.1"/>
    </source>
</evidence>
<reference evidence="2" key="1">
    <citation type="journal article" date="2019" name="Int. J. Syst. Evol. Microbiol.">
        <title>The Global Catalogue of Microorganisms (GCM) 10K type strain sequencing project: providing services to taxonomists for standard genome sequencing and annotation.</title>
        <authorList>
            <consortium name="The Broad Institute Genomics Platform"/>
            <consortium name="The Broad Institute Genome Sequencing Center for Infectious Disease"/>
            <person name="Wu L."/>
            <person name="Ma J."/>
        </authorList>
    </citation>
    <scope>NUCLEOTIDE SEQUENCE [LARGE SCALE GENOMIC DNA]</scope>
    <source>
        <strain evidence="2">KCTC 52438</strain>
    </source>
</reference>